<evidence type="ECO:0000313" key="15">
    <source>
        <dbReference type="Proteomes" id="UP000058020"/>
    </source>
</evidence>
<evidence type="ECO:0000256" key="9">
    <source>
        <dbReference type="ARBA" id="ARBA00022842"/>
    </source>
</evidence>
<organism evidence="14 15">
    <name type="scientific">Candidatus Thioglobus autotrophicus</name>
    <dbReference type="NCBI Taxonomy" id="1705394"/>
    <lineage>
        <taxon>Bacteria</taxon>
        <taxon>Pseudomonadati</taxon>
        <taxon>Pseudomonadota</taxon>
        <taxon>Gammaproteobacteria</taxon>
        <taxon>Candidatus Pseudothioglobaceae</taxon>
        <taxon>Candidatus Thioglobus</taxon>
    </lineage>
</organism>
<dbReference type="NCBIfam" id="TIGR01496">
    <property type="entry name" value="DHPS"/>
    <property type="match status" value="1"/>
</dbReference>
<dbReference type="InterPro" id="IPR011005">
    <property type="entry name" value="Dihydropteroate_synth-like_sf"/>
</dbReference>
<dbReference type="PROSITE" id="PS00793">
    <property type="entry name" value="DHPS_2"/>
    <property type="match status" value="1"/>
</dbReference>
<proteinExistence type="inferred from homology"/>
<gene>
    <name evidence="14" type="primary">folP</name>
    <name evidence="14" type="ORF">SP60_05055</name>
</gene>
<dbReference type="EC" id="2.5.1.15" evidence="5 12"/>
<dbReference type="PROSITE" id="PS50972">
    <property type="entry name" value="PTERIN_BINDING"/>
    <property type="match status" value="1"/>
</dbReference>
<evidence type="ECO:0000256" key="2">
    <source>
        <dbReference type="ARBA" id="ARBA00001946"/>
    </source>
</evidence>
<evidence type="ECO:0000256" key="11">
    <source>
        <dbReference type="ARBA" id="ARBA00030193"/>
    </source>
</evidence>
<dbReference type="EMBL" id="CP010552">
    <property type="protein sequence ID" value="ALE52628.1"/>
    <property type="molecule type" value="Genomic_DNA"/>
</dbReference>
<dbReference type="Gene3D" id="3.20.20.20">
    <property type="entry name" value="Dihydropteroate synthase-like"/>
    <property type="match status" value="1"/>
</dbReference>
<dbReference type="GO" id="GO:0005829">
    <property type="term" value="C:cytosol"/>
    <property type="evidence" value="ECO:0007669"/>
    <property type="project" value="TreeGrafter"/>
</dbReference>
<dbReference type="FunFam" id="3.20.20.20:FF:000006">
    <property type="entry name" value="Dihydropteroate synthase"/>
    <property type="match status" value="1"/>
</dbReference>
<dbReference type="STRING" id="1705394.SP60_05055"/>
<evidence type="ECO:0000256" key="12">
    <source>
        <dbReference type="RuleBase" id="RU361205"/>
    </source>
</evidence>
<evidence type="ECO:0000259" key="13">
    <source>
        <dbReference type="PROSITE" id="PS50972"/>
    </source>
</evidence>
<comment type="function">
    <text evidence="12">Catalyzes the condensation of para-aminobenzoate (pABA) with 6-hydroxymethyl-7,8-dihydropterin diphosphate (DHPt-PP) to form 7,8-dihydropteroate (H2Pte), the immediate precursor of folate derivatives.</text>
</comment>
<evidence type="ECO:0000256" key="6">
    <source>
        <dbReference type="ARBA" id="ARBA00016919"/>
    </source>
</evidence>
<dbReference type="CDD" id="cd00739">
    <property type="entry name" value="DHPS"/>
    <property type="match status" value="1"/>
</dbReference>
<dbReference type="UniPathway" id="UPA00077">
    <property type="reaction ID" value="UER00156"/>
</dbReference>
<evidence type="ECO:0000256" key="7">
    <source>
        <dbReference type="ARBA" id="ARBA00022679"/>
    </source>
</evidence>
<dbReference type="InterPro" id="IPR045031">
    <property type="entry name" value="DHP_synth-like"/>
</dbReference>
<sequence>MTINNTQALVMGILNVTPDSFSDGGQCLNVDDAIRAAMRLLDQGADIIDIGGESTRPGAASVSEADEINRVVPVIKALSTQTNIPISIDTSKPQVMQQAVEAGASLINDVNALQADGALEMAASLEVDVCLMHRQGLPQTMQQNPTYNDVIEDIQQFFQQRIEACQQAGIQPEKIILDPGFGFGKTLAHNLEILHRFNEFKGLGFRLLAGLSRKSMIGAILNNREVEGRMIGSVTSAIIAVQNGADIVRVHDVLATKDALLTLQAVNGA</sequence>
<dbReference type="GO" id="GO:0046872">
    <property type="term" value="F:metal ion binding"/>
    <property type="evidence" value="ECO:0007669"/>
    <property type="project" value="UniProtKB-KW"/>
</dbReference>
<protein>
    <recommendedName>
        <fullName evidence="6 12">Dihydropteroate synthase</fullName>
        <shortName evidence="12">DHPS</shortName>
        <ecNumber evidence="5 12">2.5.1.15</ecNumber>
    </recommendedName>
    <alternativeName>
        <fullName evidence="11 12">Dihydropteroate pyrophosphorylase</fullName>
    </alternativeName>
</protein>
<dbReference type="OrthoDB" id="9811744at2"/>
<evidence type="ECO:0000256" key="10">
    <source>
        <dbReference type="ARBA" id="ARBA00022909"/>
    </source>
</evidence>
<evidence type="ECO:0000256" key="5">
    <source>
        <dbReference type="ARBA" id="ARBA00012458"/>
    </source>
</evidence>
<dbReference type="AlphaFoldDB" id="A0A0M5LEV2"/>
<evidence type="ECO:0000256" key="4">
    <source>
        <dbReference type="ARBA" id="ARBA00009503"/>
    </source>
</evidence>
<comment type="cofactor">
    <cofactor evidence="2 12">
        <name>Mg(2+)</name>
        <dbReference type="ChEBI" id="CHEBI:18420"/>
    </cofactor>
</comment>
<keyword evidence="10 12" id="KW-0289">Folate biosynthesis</keyword>
<keyword evidence="15" id="KW-1185">Reference proteome</keyword>
<name>A0A0M5LEV2_9GAMM</name>
<accession>A0A0M5LEV2</accession>
<dbReference type="Pfam" id="PF00809">
    <property type="entry name" value="Pterin_bind"/>
    <property type="match status" value="1"/>
</dbReference>
<feature type="domain" description="Pterin-binding" evidence="13">
    <location>
        <begin position="8"/>
        <end position="261"/>
    </location>
</feature>
<evidence type="ECO:0000256" key="3">
    <source>
        <dbReference type="ARBA" id="ARBA00004763"/>
    </source>
</evidence>
<reference evidence="14 15" key="1">
    <citation type="journal article" date="2015" name="Genome Announc.">
        <title>Genome Sequence of 'Candidatus Thioglobus autotrophica' Strain EF1, a Chemoautotroph from the SUP05 Clade of Marine Gammaproteobacteria.</title>
        <authorList>
            <person name="Shah V."/>
            <person name="Morris R.M."/>
        </authorList>
    </citation>
    <scope>NUCLEOTIDE SEQUENCE [LARGE SCALE GENOMIC DNA]</scope>
    <source>
        <strain evidence="14 15">EF1</strain>
    </source>
</reference>
<dbReference type="GO" id="GO:0046654">
    <property type="term" value="P:tetrahydrofolate biosynthetic process"/>
    <property type="evidence" value="ECO:0007669"/>
    <property type="project" value="UniProtKB-UniPathway"/>
</dbReference>
<dbReference type="SUPFAM" id="SSF51717">
    <property type="entry name" value="Dihydropteroate synthetase-like"/>
    <property type="match status" value="1"/>
</dbReference>
<dbReference type="RefSeq" id="WP_053951591.1">
    <property type="nucleotide sequence ID" value="NZ_CP010552.1"/>
</dbReference>
<dbReference type="GO" id="GO:0046656">
    <property type="term" value="P:folic acid biosynthetic process"/>
    <property type="evidence" value="ECO:0007669"/>
    <property type="project" value="UniProtKB-KW"/>
</dbReference>
<comment type="similarity">
    <text evidence="4 12">Belongs to the DHPS family.</text>
</comment>
<evidence type="ECO:0000256" key="1">
    <source>
        <dbReference type="ARBA" id="ARBA00000012"/>
    </source>
</evidence>
<dbReference type="PANTHER" id="PTHR20941:SF1">
    <property type="entry name" value="FOLIC ACID SYNTHESIS PROTEIN FOL1"/>
    <property type="match status" value="1"/>
</dbReference>
<dbReference type="PANTHER" id="PTHR20941">
    <property type="entry name" value="FOLATE SYNTHESIS PROTEINS"/>
    <property type="match status" value="1"/>
</dbReference>
<keyword evidence="9 12" id="KW-0460">Magnesium</keyword>
<dbReference type="KEGG" id="tho:SP60_05055"/>
<keyword evidence="7 12" id="KW-0808">Transferase</keyword>
<dbReference type="InterPro" id="IPR000489">
    <property type="entry name" value="Pterin-binding_dom"/>
</dbReference>
<keyword evidence="8 12" id="KW-0479">Metal-binding</keyword>
<comment type="pathway">
    <text evidence="3 12">Cofactor biosynthesis; tetrahydrofolate biosynthesis; 7,8-dihydrofolate from 2-amino-4-hydroxy-6-hydroxymethyl-7,8-dihydropteridine diphosphate and 4-aminobenzoate: step 1/2.</text>
</comment>
<dbReference type="PATRIC" id="fig|1705394.5.peg.1013"/>
<dbReference type="GO" id="GO:0004156">
    <property type="term" value="F:dihydropteroate synthase activity"/>
    <property type="evidence" value="ECO:0007669"/>
    <property type="project" value="UniProtKB-EC"/>
</dbReference>
<evidence type="ECO:0000256" key="8">
    <source>
        <dbReference type="ARBA" id="ARBA00022723"/>
    </source>
</evidence>
<comment type="catalytic activity">
    <reaction evidence="1">
        <text>(7,8-dihydropterin-6-yl)methyl diphosphate + 4-aminobenzoate = 7,8-dihydropteroate + diphosphate</text>
        <dbReference type="Rhea" id="RHEA:19949"/>
        <dbReference type="ChEBI" id="CHEBI:17836"/>
        <dbReference type="ChEBI" id="CHEBI:17839"/>
        <dbReference type="ChEBI" id="CHEBI:33019"/>
        <dbReference type="ChEBI" id="CHEBI:72950"/>
        <dbReference type="EC" id="2.5.1.15"/>
    </reaction>
</comment>
<dbReference type="InterPro" id="IPR006390">
    <property type="entry name" value="DHP_synth_dom"/>
</dbReference>
<dbReference type="Proteomes" id="UP000058020">
    <property type="component" value="Chromosome"/>
</dbReference>
<evidence type="ECO:0000313" key="14">
    <source>
        <dbReference type="EMBL" id="ALE52628.1"/>
    </source>
</evidence>
<dbReference type="PROSITE" id="PS00792">
    <property type="entry name" value="DHPS_1"/>
    <property type="match status" value="1"/>
</dbReference>